<keyword evidence="2" id="KW-0012">Acyltransferase</keyword>
<evidence type="ECO:0000256" key="1">
    <source>
        <dbReference type="ARBA" id="ARBA00022679"/>
    </source>
</evidence>
<keyword evidence="1 5" id="KW-0808">Transferase</keyword>
<evidence type="ECO:0000256" key="3">
    <source>
        <dbReference type="ARBA" id="ARBA00038502"/>
    </source>
</evidence>
<gene>
    <name evidence="5" type="ORF">FOM92_01810</name>
</gene>
<dbReference type="PROSITE" id="PS51186">
    <property type="entry name" value="GNAT"/>
    <property type="match status" value="1"/>
</dbReference>
<dbReference type="Gene3D" id="3.40.630.30">
    <property type="match status" value="1"/>
</dbReference>
<dbReference type="OrthoDB" id="6293260at2"/>
<sequence>MVNPAAGLPLIRTERLLLRAFANADADNLVRIAGQRSIADTTISVPHPFTRADALQWIERSQSETLASDHIGFAVADHHGELIGYAGLHDINREHGQAELAFWIDPMRQGQGFAFEAAKGVVNFAFDSLEIHRICAYHMTRNEASGKLLKKLGFEQEGYLRHRVRKWGQFEDVKLWALLR</sequence>
<organism evidence="5 6">
    <name type="scientific">Sphingorhabdus contaminans</name>
    <dbReference type="NCBI Taxonomy" id="1343899"/>
    <lineage>
        <taxon>Bacteria</taxon>
        <taxon>Pseudomonadati</taxon>
        <taxon>Pseudomonadota</taxon>
        <taxon>Alphaproteobacteria</taxon>
        <taxon>Sphingomonadales</taxon>
        <taxon>Sphingomonadaceae</taxon>
        <taxon>Sphingorhabdus</taxon>
    </lineage>
</organism>
<protein>
    <submittedName>
        <fullName evidence="5">GNAT family N-acetyltransferase</fullName>
    </submittedName>
</protein>
<keyword evidence="6" id="KW-1185">Reference proteome</keyword>
<dbReference type="Pfam" id="PF13302">
    <property type="entry name" value="Acetyltransf_3"/>
    <property type="match status" value="1"/>
</dbReference>
<dbReference type="EMBL" id="VKKU01000001">
    <property type="protein sequence ID" value="TSB04193.1"/>
    <property type="molecule type" value="Genomic_DNA"/>
</dbReference>
<dbReference type="InterPro" id="IPR051531">
    <property type="entry name" value="N-acetyltransferase"/>
</dbReference>
<dbReference type="CDD" id="cd04301">
    <property type="entry name" value="NAT_SF"/>
    <property type="match status" value="1"/>
</dbReference>
<dbReference type="PANTHER" id="PTHR43792:SF8">
    <property type="entry name" value="[RIBOSOMAL PROTEIN US5]-ALANINE N-ACETYLTRANSFERASE"/>
    <property type="match status" value="1"/>
</dbReference>
<evidence type="ECO:0000256" key="2">
    <source>
        <dbReference type="ARBA" id="ARBA00023315"/>
    </source>
</evidence>
<proteinExistence type="inferred from homology"/>
<dbReference type="PANTHER" id="PTHR43792">
    <property type="entry name" value="GNAT FAMILY, PUTATIVE (AFU_ORTHOLOGUE AFUA_3G00765)-RELATED-RELATED"/>
    <property type="match status" value="1"/>
</dbReference>
<evidence type="ECO:0000259" key="4">
    <source>
        <dbReference type="PROSITE" id="PS51186"/>
    </source>
</evidence>
<feature type="domain" description="N-acetyltransferase" evidence="4">
    <location>
        <begin position="16"/>
        <end position="177"/>
    </location>
</feature>
<comment type="caution">
    <text evidence="5">The sequence shown here is derived from an EMBL/GenBank/DDBJ whole genome shotgun (WGS) entry which is preliminary data.</text>
</comment>
<reference evidence="5 6" key="1">
    <citation type="submission" date="2019-07" db="EMBL/GenBank/DDBJ databases">
        <authorList>
            <person name="Park M."/>
        </authorList>
    </citation>
    <scope>NUCLEOTIDE SEQUENCE [LARGE SCALE GENOMIC DNA]</scope>
    <source>
        <strain evidence="5 6">KCTC32445</strain>
    </source>
</reference>
<dbReference type="Proteomes" id="UP000320160">
    <property type="component" value="Unassembled WGS sequence"/>
</dbReference>
<dbReference type="GO" id="GO:0016747">
    <property type="term" value="F:acyltransferase activity, transferring groups other than amino-acyl groups"/>
    <property type="evidence" value="ECO:0007669"/>
    <property type="project" value="InterPro"/>
</dbReference>
<dbReference type="InterPro" id="IPR016181">
    <property type="entry name" value="Acyl_CoA_acyltransferase"/>
</dbReference>
<evidence type="ECO:0000313" key="6">
    <source>
        <dbReference type="Proteomes" id="UP000320160"/>
    </source>
</evidence>
<dbReference type="InterPro" id="IPR000182">
    <property type="entry name" value="GNAT_dom"/>
</dbReference>
<evidence type="ECO:0000313" key="5">
    <source>
        <dbReference type="EMBL" id="TSB04193.1"/>
    </source>
</evidence>
<dbReference type="SUPFAM" id="SSF55729">
    <property type="entry name" value="Acyl-CoA N-acyltransferases (Nat)"/>
    <property type="match status" value="1"/>
</dbReference>
<comment type="similarity">
    <text evidence="3">Belongs to the acetyltransferase family. RimJ subfamily.</text>
</comment>
<name>A0A553WHL7_9SPHN</name>
<accession>A0A553WHL7</accession>
<dbReference type="AlphaFoldDB" id="A0A553WHL7"/>